<sequence>MDFDVFTDEIEFTETFYKNVLNKYVKNIPSTPSGPNYQSSRKLYAEECLAENKEADCAFYLSEAVSASVRTLAVYRDEQIKASASKTHKIASYIKPKDDMIVAKPKLKSEKGILDFLSKEAKKTTEVLDKFRINDELPFYKQYMRFGPHNNTGNLLKILKDLPKEWTIIQLTAAYNPNENLKPQKEFKTEISSFYLTMLKNDFIDLYNVGPLTVNVPAYVHKGKEILLIVVLFCLSLKGWEGWEGEVDLMEEEMHRNVKYILFVRLLLRRLSVEGEKPLFTELYSLLEDNYNTIGKAQFINKKRLVQNYWSKREDIDLRMKGVINVMERDWLGGWSSLLTGKLRDTQLRDRLLQFVDTAIADWGFLKLTTKQKILLYNLMDSCHSLPSNQIKSCIRRILTEHGNTEDIRRVIDKLICKTCCKQFKFPNELCLKCLSKCFEEIHHVSLVSGIKAFSQVATQVKESDEWATLKTTKRWPVILIVDEFLDTFPWEMLCAVETQPVCRMENIHFTYYLYKIHEKEFVDGHLVNKAEVGRYIINPEGEKPLFTELYSLLEDNYNTIGKAQFINKKRLVQNYWSKREDIDLRMKGVINVMERDWLGGWSSLLTGKLRDTQLRDRLLRFVDTAIADWGFLKLTTKQKILLYNLMDSCHSLPSNQIKSCIRRILTEHGNTEDIRRVIDKLICKTCCRQFKFPNELCLKCLSKCFEEIHHVSLVSGIKAFSQVATQVKESDEWATLKTAKRWPVILIVDEFLDTFPWEMLCAVETQPVCRMENIHFTYYLYKIHEKDFVDGHLVNKAEVGRYIINPEEDIGYLLHSDGVADKVEYKEEVECERKKEVLMAVSRARSATSFTMIASSIVARGLPLRVDDHHHNNIVYIINNGANKTIRELQSVMNIDLNKNC</sequence>
<dbReference type="PANTHER" id="PTHR12792">
    <property type="entry name" value="EXTRA SPINDLE POLES 1-RELATED"/>
    <property type="match status" value="1"/>
</dbReference>
<dbReference type="GO" id="GO:0004197">
    <property type="term" value="F:cysteine-type endopeptidase activity"/>
    <property type="evidence" value="ECO:0007669"/>
    <property type="project" value="InterPro"/>
</dbReference>
<dbReference type="GO" id="GO:0005737">
    <property type="term" value="C:cytoplasm"/>
    <property type="evidence" value="ECO:0007669"/>
    <property type="project" value="TreeGrafter"/>
</dbReference>
<dbReference type="InParanoid" id="A0A0N0PCE4"/>
<reference evidence="1 2" key="1">
    <citation type="journal article" date="2015" name="Nat. Commun.">
        <title>Outbred genome sequencing and CRISPR/Cas9 gene editing in butterflies.</title>
        <authorList>
            <person name="Li X."/>
            <person name="Fan D."/>
            <person name="Zhang W."/>
            <person name="Liu G."/>
            <person name="Zhang L."/>
            <person name="Zhao L."/>
            <person name="Fang X."/>
            <person name="Chen L."/>
            <person name="Dong Y."/>
            <person name="Chen Y."/>
            <person name="Ding Y."/>
            <person name="Zhao R."/>
            <person name="Feng M."/>
            <person name="Zhu Y."/>
            <person name="Feng Y."/>
            <person name="Jiang X."/>
            <person name="Zhu D."/>
            <person name="Xiang H."/>
            <person name="Feng X."/>
            <person name="Li S."/>
            <person name="Wang J."/>
            <person name="Zhang G."/>
            <person name="Kronforst M.R."/>
            <person name="Wang W."/>
        </authorList>
    </citation>
    <scope>NUCLEOTIDE SEQUENCE [LARGE SCALE GENOMIC DNA]</scope>
    <source>
        <strain evidence="1">Ya'a_city_454_Pm</strain>
        <tissue evidence="1">Whole body</tissue>
    </source>
</reference>
<dbReference type="Proteomes" id="UP000053240">
    <property type="component" value="Unassembled WGS sequence"/>
</dbReference>
<dbReference type="GO" id="GO:0006508">
    <property type="term" value="P:proteolysis"/>
    <property type="evidence" value="ECO:0007669"/>
    <property type="project" value="InterPro"/>
</dbReference>
<protein>
    <recommendedName>
        <fullName evidence="3">Separase</fullName>
    </recommendedName>
</protein>
<evidence type="ECO:0008006" key="3">
    <source>
        <dbReference type="Google" id="ProtNLM"/>
    </source>
</evidence>
<evidence type="ECO:0000313" key="2">
    <source>
        <dbReference type="Proteomes" id="UP000053240"/>
    </source>
</evidence>
<dbReference type="GO" id="GO:0005634">
    <property type="term" value="C:nucleus"/>
    <property type="evidence" value="ECO:0007669"/>
    <property type="project" value="InterPro"/>
</dbReference>
<organism evidence="1 2">
    <name type="scientific">Papilio machaon</name>
    <name type="common">Old World swallowtail butterfly</name>
    <dbReference type="NCBI Taxonomy" id="76193"/>
    <lineage>
        <taxon>Eukaryota</taxon>
        <taxon>Metazoa</taxon>
        <taxon>Ecdysozoa</taxon>
        <taxon>Arthropoda</taxon>
        <taxon>Hexapoda</taxon>
        <taxon>Insecta</taxon>
        <taxon>Pterygota</taxon>
        <taxon>Neoptera</taxon>
        <taxon>Endopterygota</taxon>
        <taxon>Lepidoptera</taxon>
        <taxon>Glossata</taxon>
        <taxon>Ditrysia</taxon>
        <taxon>Papilionoidea</taxon>
        <taxon>Papilionidae</taxon>
        <taxon>Papilioninae</taxon>
        <taxon>Papilio</taxon>
    </lineage>
</organism>
<name>A0A0N0PCE4_PAPMA</name>
<dbReference type="GO" id="GO:0051307">
    <property type="term" value="P:meiotic chromosome separation"/>
    <property type="evidence" value="ECO:0007669"/>
    <property type="project" value="TreeGrafter"/>
</dbReference>
<proteinExistence type="predicted"/>
<keyword evidence="2" id="KW-1185">Reference proteome</keyword>
<dbReference type="InterPro" id="IPR005314">
    <property type="entry name" value="Peptidase_C50"/>
</dbReference>
<dbReference type="Pfam" id="PF03568">
    <property type="entry name" value="Separin_C"/>
    <property type="match status" value="2"/>
</dbReference>
<dbReference type="EMBL" id="KQ460655">
    <property type="protein sequence ID" value="KPJ12945.1"/>
    <property type="molecule type" value="Genomic_DNA"/>
</dbReference>
<dbReference type="AlphaFoldDB" id="A0A0N0PCE4"/>
<evidence type="ECO:0000313" key="1">
    <source>
        <dbReference type="EMBL" id="KPJ12945.1"/>
    </source>
</evidence>
<dbReference type="STRING" id="76193.A0A0N0PCE4"/>
<gene>
    <name evidence="1" type="ORF">RR48_05147</name>
</gene>
<accession>A0A0N0PCE4</accession>
<dbReference type="GO" id="GO:0072686">
    <property type="term" value="C:mitotic spindle"/>
    <property type="evidence" value="ECO:0007669"/>
    <property type="project" value="TreeGrafter"/>
</dbReference>
<dbReference type="PANTHER" id="PTHR12792:SF0">
    <property type="entry name" value="SEPARIN"/>
    <property type="match status" value="1"/>
</dbReference>